<dbReference type="EMBL" id="AP019307">
    <property type="protein sequence ID" value="BBH17271.1"/>
    <property type="molecule type" value="Genomic_DNA"/>
</dbReference>
<dbReference type="AlphaFoldDB" id="A0A3G9IUF3"/>
<evidence type="ECO:0000313" key="2">
    <source>
        <dbReference type="Proteomes" id="UP000271573"/>
    </source>
</evidence>
<evidence type="ECO:0000313" key="1">
    <source>
        <dbReference type="EMBL" id="BBH17271.1"/>
    </source>
</evidence>
<protein>
    <submittedName>
        <fullName evidence="1">Uncharacterized protein</fullName>
    </submittedName>
</protein>
<dbReference type="KEGG" id="nbe:Back2_15580"/>
<organism evidence="1 2">
    <name type="scientific">Nocardioides baekrokdamisoli</name>
    <dbReference type="NCBI Taxonomy" id="1804624"/>
    <lineage>
        <taxon>Bacteria</taxon>
        <taxon>Bacillati</taxon>
        <taxon>Actinomycetota</taxon>
        <taxon>Actinomycetes</taxon>
        <taxon>Propionibacteriales</taxon>
        <taxon>Nocardioidaceae</taxon>
        <taxon>Nocardioides</taxon>
    </lineage>
</organism>
<proteinExistence type="predicted"/>
<name>A0A3G9IUF3_9ACTN</name>
<reference evidence="1 2" key="1">
    <citation type="submission" date="2018-11" db="EMBL/GenBank/DDBJ databases">
        <title>Complete genome sequence of Nocardioides baekrokdamisoli strain KCTC 39748.</title>
        <authorList>
            <person name="Kang S.W."/>
            <person name="Lee K.C."/>
            <person name="Kim K.K."/>
            <person name="Kim J.S."/>
            <person name="Kim D.S."/>
            <person name="Ko S.H."/>
            <person name="Yang S.H."/>
            <person name="Shin Y.K."/>
            <person name="Lee J.S."/>
        </authorList>
    </citation>
    <scope>NUCLEOTIDE SEQUENCE [LARGE SCALE GENOMIC DNA]</scope>
    <source>
        <strain evidence="1 2">KCTC 39748</strain>
    </source>
</reference>
<accession>A0A3G9IUF3</accession>
<gene>
    <name evidence="1" type="ORF">Back2_15580</name>
</gene>
<sequence length="77" mass="8088">MSRDMTDQTMAFDGKCAFAVSVGGIRSAPDANPKYFVEKNGTTYGFLGAVPKTLFQIIPGSAARADAAWARAQASLA</sequence>
<keyword evidence="2" id="KW-1185">Reference proteome</keyword>
<dbReference type="Proteomes" id="UP000271573">
    <property type="component" value="Chromosome"/>
</dbReference>